<keyword evidence="1" id="KW-0812">Transmembrane</keyword>
<feature type="transmembrane region" description="Helical" evidence="1">
    <location>
        <begin position="112"/>
        <end position="136"/>
    </location>
</feature>
<proteinExistence type="predicted"/>
<feature type="transmembrane region" description="Helical" evidence="1">
    <location>
        <begin position="148"/>
        <end position="172"/>
    </location>
</feature>
<reference evidence="2 3" key="1">
    <citation type="submission" date="2018-07" db="EMBL/GenBank/DDBJ databases">
        <title>Genomic Encyclopedia of Type Strains, Phase III (KMG-III): the genomes of soil and plant-associated and newly described type strains.</title>
        <authorList>
            <person name="Whitman W."/>
        </authorList>
    </citation>
    <scope>NUCLEOTIDE SEQUENCE [LARGE SCALE GENOMIC DNA]</scope>
    <source>
        <strain evidence="2 3">CECT 7287</strain>
    </source>
</reference>
<evidence type="ECO:0000313" key="2">
    <source>
        <dbReference type="EMBL" id="RED51825.1"/>
    </source>
</evidence>
<name>A0A3D9HR06_9BACL</name>
<gene>
    <name evidence="2" type="ORF">DFP98_16216</name>
</gene>
<accession>A0A3D9HR06</accession>
<feature type="transmembrane region" description="Helical" evidence="1">
    <location>
        <begin position="179"/>
        <end position="205"/>
    </location>
</feature>
<evidence type="ECO:0000313" key="3">
    <source>
        <dbReference type="Proteomes" id="UP000256977"/>
    </source>
</evidence>
<dbReference type="AlphaFoldDB" id="A0A3D9HR06"/>
<comment type="caution">
    <text evidence="2">The sequence shown here is derived from an EMBL/GenBank/DDBJ whole genome shotgun (WGS) entry which is preliminary data.</text>
</comment>
<evidence type="ECO:0008006" key="4">
    <source>
        <dbReference type="Google" id="ProtNLM"/>
    </source>
</evidence>
<keyword evidence="1" id="KW-0472">Membrane</keyword>
<organism evidence="2 3">
    <name type="scientific">Cohnella phaseoli</name>
    <dbReference type="NCBI Taxonomy" id="456490"/>
    <lineage>
        <taxon>Bacteria</taxon>
        <taxon>Bacillati</taxon>
        <taxon>Bacillota</taxon>
        <taxon>Bacilli</taxon>
        <taxon>Bacillales</taxon>
        <taxon>Paenibacillaceae</taxon>
        <taxon>Cohnella</taxon>
    </lineage>
</organism>
<protein>
    <recommendedName>
        <fullName evidence="4">ABC-2 type transport system permease protein</fullName>
    </recommendedName>
</protein>
<feature type="transmembrane region" description="Helical" evidence="1">
    <location>
        <begin position="225"/>
        <end position="250"/>
    </location>
</feature>
<dbReference type="Proteomes" id="UP000256977">
    <property type="component" value="Unassembled WGS sequence"/>
</dbReference>
<evidence type="ECO:0000256" key="1">
    <source>
        <dbReference type="SAM" id="Phobius"/>
    </source>
</evidence>
<dbReference type="RefSeq" id="WP_116065907.1">
    <property type="nucleotide sequence ID" value="NZ_QRDZ01000062.1"/>
</dbReference>
<feature type="transmembrane region" description="Helical" evidence="1">
    <location>
        <begin position="56"/>
        <end position="75"/>
    </location>
</feature>
<keyword evidence="1" id="KW-1133">Transmembrane helix</keyword>
<keyword evidence="3" id="KW-1185">Reference proteome</keyword>
<dbReference type="EMBL" id="QRDZ01000062">
    <property type="protein sequence ID" value="RED51825.1"/>
    <property type="molecule type" value="Genomic_DNA"/>
</dbReference>
<dbReference type="OrthoDB" id="3294220at2"/>
<sequence>MRALTAELSKLTSLLSFWVALATGLIVPTAIAALNSVSTRKELDLGSETAVGIDMGYQELAFGVIGAIIIGVIAVSNEYFTESAESGGGRQITTSLIAVPSRLRFLLAKATAVALVSAVLASAAAVATMAAIRIVLGEHAPEMGSEAIPRLAGIVCYWVLTALLAFGITVLTRHGVIPLAILIVNTSVVTVTYLLTRLTSLAYYLPDMAGIRMFIRNLEDSTVEIAPLVGGLVMTAWVAALLIIAAIVFCRRDA</sequence>